<feature type="region of interest" description="Disordered" evidence="1">
    <location>
        <begin position="18"/>
        <end position="58"/>
    </location>
</feature>
<sequence length="154" mass="17721">MEDTESVLVSVKDSFQERGKLFSGGDGDASFTSIRNSHAGRKKGSSQSSSTVYSHDEAQQVINPQRLREIALELGVIKLCWPESNIQNERKYYPTSFSENSNKEKLLMWYAENFRQQFHHEFPNRRPLLLAVENECGLQEIRNVTGKPKWAQQK</sequence>
<reference evidence="2" key="2">
    <citation type="journal article" date="2023" name="BMC Genomics">
        <title>Pest status, molecular evolution, and epigenetic factors derived from the genome assembly of Frankliniella fusca, a thysanopteran phytovirus vector.</title>
        <authorList>
            <person name="Catto M.A."/>
            <person name="Labadie P.E."/>
            <person name="Jacobson A.L."/>
            <person name="Kennedy G.G."/>
            <person name="Srinivasan R."/>
            <person name="Hunt B.G."/>
        </authorList>
    </citation>
    <scope>NUCLEOTIDE SEQUENCE</scope>
    <source>
        <strain evidence="2">PL_HMW_Pooled</strain>
    </source>
</reference>
<dbReference type="PANTHER" id="PTHR35249:SF2">
    <property type="entry name" value="DYNEIN REGULATORY COMPLEX SUBUNIT 7"/>
    <property type="match status" value="1"/>
</dbReference>
<dbReference type="InterPro" id="IPR033551">
    <property type="entry name" value="DRC7/lobo"/>
</dbReference>
<gene>
    <name evidence="2" type="ORF">KUF71_019395</name>
</gene>
<reference evidence="2" key="1">
    <citation type="submission" date="2021-07" db="EMBL/GenBank/DDBJ databases">
        <authorList>
            <person name="Catto M.A."/>
            <person name="Jacobson A."/>
            <person name="Kennedy G."/>
            <person name="Labadie P."/>
            <person name="Hunt B.G."/>
            <person name="Srinivasan R."/>
        </authorList>
    </citation>
    <scope>NUCLEOTIDE SEQUENCE</scope>
    <source>
        <strain evidence="2">PL_HMW_Pooled</strain>
        <tissue evidence="2">Head</tissue>
    </source>
</reference>
<dbReference type="GO" id="GO:0031514">
    <property type="term" value="C:motile cilium"/>
    <property type="evidence" value="ECO:0007669"/>
    <property type="project" value="TreeGrafter"/>
</dbReference>
<organism evidence="2 3">
    <name type="scientific">Frankliniella fusca</name>
    <dbReference type="NCBI Taxonomy" id="407009"/>
    <lineage>
        <taxon>Eukaryota</taxon>
        <taxon>Metazoa</taxon>
        <taxon>Ecdysozoa</taxon>
        <taxon>Arthropoda</taxon>
        <taxon>Hexapoda</taxon>
        <taxon>Insecta</taxon>
        <taxon>Pterygota</taxon>
        <taxon>Neoptera</taxon>
        <taxon>Paraneoptera</taxon>
        <taxon>Thysanoptera</taxon>
        <taxon>Terebrantia</taxon>
        <taxon>Thripoidea</taxon>
        <taxon>Thripidae</taxon>
        <taxon>Frankliniella</taxon>
    </lineage>
</organism>
<proteinExistence type="predicted"/>
<keyword evidence="3" id="KW-1185">Reference proteome</keyword>
<name>A0AAE1GU05_9NEOP</name>
<dbReference type="EMBL" id="JAHWGI010000098">
    <property type="protein sequence ID" value="KAK3909340.1"/>
    <property type="molecule type" value="Genomic_DNA"/>
</dbReference>
<dbReference type="PANTHER" id="PTHR35249">
    <property type="entry name" value="DYNEIN REGULATORY COMPLEX SUBUNIT 7"/>
    <property type="match status" value="1"/>
</dbReference>
<dbReference type="Proteomes" id="UP001219518">
    <property type="component" value="Unassembled WGS sequence"/>
</dbReference>
<dbReference type="AlphaFoldDB" id="A0AAE1GU05"/>
<protein>
    <submittedName>
        <fullName evidence="2">Coiled-coil domain-containing protein lobo</fullName>
    </submittedName>
</protein>
<dbReference type="GO" id="GO:0030317">
    <property type="term" value="P:flagellated sperm motility"/>
    <property type="evidence" value="ECO:0007669"/>
    <property type="project" value="TreeGrafter"/>
</dbReference>
<evidence type="ECO:0000313" key="2">
    <source>
        <dbReference type="EMBL" id="KAK3909340.1"/>
    </source>
</evidence>
<evidence type="ECO:0000313" key="3">
    <source>
        <dbReference type="Proteomes" id="UP001219518"/>
    </source>
</evidence>
<comment type="caution">
    <text evidence="2">The sequence shown here is derived from an EMBL/GenBank/DDBJ whole genome shotgun (WGS) entry which is preliminary data.</text>
</comment>
<accession>A0AAE1GU05</accession>
<evidence type="ECO:0000256" key="1">
    <source>
        <dbReference type="SAM" id="MobiDB-lite"/>
    </source>
</evidence>